<dbReference type="Pfam" id="PF01037">
    <property type="entry name" value="AsnC_trans_reg"/>
    <property type="match status" value="1"/>
</dbReference>
<dbReference type="Gene3D" id="3.30.70.920">
    <property type="match status" value="1"/>
</dbReference>
<dbReference type="InterPro" id="IPR036390">
    <property type="entry name" value="WH_DNA-bd_sf"/>
</dbReference>
<name>A0A098LHG7_9BACT</name>
<dbReference type="GO" id="GO:0006355">
    <property type="term" value="P:regulation of DNA-templated transcription"/>
    <property type="evidence" value="ECO:0007669"/>
    <property type="project" value="UniProtKB-ARBA"/>
</dbReference>
<dbReference type="SMART" id="SM00344">
    <property type="entry name" value="HTH_ASNC"/>
    <property type="match status" value="1"/>
</dbReference>
<keyword evidence="3" id="KW-0804">Transcription</keyword>
<feature type="domain" description="HTH asnC-type" evidence="4">
    <location>
        <begin position="4"/>
        <end position="67"/>
    </location>
</feature>
<dbReference type="Gene3D" id="1.10.10.10">
    <property type="entry name" value="Winged helix-like DNA-binding domain superfamily/Winged helix DNA-binding domain"/>
    <property type="match status" value="1"/>
</dbReference>
<organism evidence="5 6">
    <name type="scientific">Sporocytophaga myxococcoides</name>
    <dbReference type="NCBI Taxonomy" id="153721"/>
    <lineage>
        <taxon>Bacteria</taxon>
        <taxon>Pseudomonadati</taxon>
        <taxon>Bacteroidota</taxon>
        <taxon>Cytophagia</taxon>
        <taxon>Cytophagales</taxon>
        <taxon>Cytophagaceae</taxon>
        <taxon>Sporocytophaga</taxon>
    </lineage>
</organism>
<dbReference type="OrthoDB" id="9800326at2"/>
<sequence>MTELDDLDIRLLKLLQKDATLTTKELANKLNLTPTPIHERVKRLERDGYIKKYVALLDNQKMNKGLVVFCNVTLKQHEKGIGKKFVNDIVSLKEVTECYNVSGQYDFMLKVMVKDMPEYQNFIMNKLASIENIGSTHSVFVMGEIKDSTELPI</sequence>
<dbReference type="InterPro" id="IPR019887">
    <property type="entry name" value="Tscrpt_reg_AsnC/Lrp_C"/>
</dbReference>
<dbReference type="GO" id="GO:0043565">
    <property type="term" value="F:sequence-specific DNA binding"/>
    <property type="evidence" value="ECO:0007669"/>
    <property type="project" value="InterPro"/>
</dbReference>
<dbReference type="eggNOG" id="COG1522">
    <property type="taxonomic scope" value="Bacteria"/>
</dbReference>
<keyword evidence="1" id="KW-0805">Transcription regulation</keyword>
<dbReference type="Proteomes" id="UP000030185">
    <property type="component" value="Unassembled WGS sequence"/>
</dbReference>
<dbReference type="InterPro" id="IPR019885">
    <property type="entry name" value="Tscrpt_reg_HTH_AsnC-type_CS"/>
</dbReference>
<evidence type="ECO:0000259" key="4">
    <source>
        <dbReference type="PROSITE" id="PS50956"/>
    </source>
</evidence>
<reference evidence="5 6" key="1">
    <citation type="submission" date="2014-09" db="EMBL/GenBank/DDBJ databases">
        <title>Sporocytophaga myxococcoides PG-01 genome sequencing.</title>
        <authorList>
            <person name="Liu L."/>
            <person name="Gao P.J."/>
            <person name="Chen G.J."/>
            <person name="Wang L.S."/>
        </authorList>
    </citation>
    <scope>NUCLEOTIDE SEQUENCE [LARGE SCALE GENOMIC DNA]</scope>
    <source>
        <strain evidence="5 6">PG-01</strain>
    </source>
</reference>
<dbReference type="Pfam" id="PF13412">
    <property type="entry name" value="HTH_24"/>
    <property type="match status" value="1"/>
</dbReference>
<dbReference type="CDD" id="cd00090">
    <property type="entry name" value="HTH_ARSR"/>
    <property type="match status" value="1"/>
</dbReference>
<dbReference type="GO" id="GO:0043200">
    <property type="term" value="P:response to amino acid"/>
    <property type="evidence" value="ECO:0007669"/>
    <property type="project" value="TreeGrafter"/>
</dbReference>
<keyword evidence="6" id="KW-1185">Reference proteome</keyword>
<dbReference type="InterPro" id="IPR000485">
    <property type="entry name" value="AsnC-type_HTH_dom"/>
</dbReference>
<keyword evidence="2" id="KW-0238">DNA-binding</keyword>
<dbReference type="STRING" id="153721.MYP_2827"/>
<gene>
    <name evidence="5" type="ORF">MYP_2827</name>
</gene>
<dbReference type="PANTHER" id="PTHR30154:SF34">
    <property type="entry name" value="TRANSCRIPTIONAL REGULATOR AZLB"/>
    <property type="match status" value="1"/>
</dbReference>
<comment type="caution">
    <text evidence="5">The sequence shown here is derived from an EMBL/GenBank/DDBJ whole genome shotgun (WGS) entry which is preliminary data.</text>
</comment>
<evidence type="ECO:0000256" key="2">
    <source>
        <dbReference type="ARBA" id="ARBA00023125"/>
    </source>
</evidence>
<dbReference type="PROSITE" id="PS00519">
    <property type="entry name" value="HTH_ASNC_1"/>
    <property type="match status" value="1"/>
</dbReference>
<dbReference type="PANTHER" id="PTHR30154">
    <property type="entry name" value="LEUCINE-RESPONSIVE REGULATORY PROTEIN"/>
    <property type="match status" value="1"/>
</dbReference>
<proteinExistence type="predicted"/>
<dbReference type="InterPro" id="IPR011008">
    <property type="entry name" value="Dimeric_a/b-barrel"/>
</dbReference>
<dbReference type="AlphaFoldDB" id="A0A098LHG7"/>
<dbReference type="InterPro" id="IPR011991">
    <property type="entry name" value="ArsR-like_HTH"/>
</dbReference>
<dbReference type="SUPFAM" id="SSF54909">
    <property type="entry name" value="Dimeric alpha+beta barrel"/>
    <property type="match status" value="1"/>
</dbReference>
<dbReference type="EMBL" id="BBLT01000005">
    <property type="protein sequence ID" value="GAL85598.1"/>
    <property type="molecule type" value="Genomic_DNA"/>
</dbReference>
<dbReference type="InterPro" id="IPR019888">
    <property type="entry name" value="Tscrpt_reg_AsnC-like"/>
</dbReference>
<evidence type="ECO:0000313" key="6">
    <source>
        <dbReference type="Proteomes" id="UP000030185"/>
    </source>
</evidence>
<evidence type="ECO:0000256" key="1">
    <source>
        <dbReference type="ARBA" id="ARBA00023015"/>
    </source>
</evidence>
<accession>A0A098LHG7</accession>
<evidence type="ECO:0000256" key="3">
    <source>
        <dbReference type="ARBA" id="ARBA00023163"/>
    </source>
</evidence>
<protein>
    <submittedName>
        <fullName evidence="5">AsnC family transcriptional regulator</fullName>
    </submittedName>
</protein>
<dbReference type="SUPFAM" id="SSF46785">
    <property type="entry name" value="Winged helix' DNA-binding domain"/>
    <property type="match status" value="1"/>
</dbReference>
<dbReference type="RefSeq" id="WP_045464363.1">
    <property type="nucleotide sequence ID" value="NZ_BBLT01000005.1"/>
</dbReference>
<evidence type="ECO:0000313" key="5">
    <source>
        <dbReference type="EMBL" id="GAL85598.1"/>
    </source>
</evidence>
<dbReference type="PROSITE" id="PS50956">
    <property type="entry name" value="HTH_ASNC_2"/>
    <property type="match status" value="1"/>
</dbReference>
<dbReference type="PRINTS" id="PR00033">
    <property type="entry name" value="HTHASNC"/>
</dbReference>
<dbReference type="InterPro" id="IPR036388">
    <property type="entry name" value="WH-like_DNA-bd_sf"/>
</dbReference>
<dbReference type="GO" id="GO:0005829">
    <property type="term" value="C:cytosol"/>
    <property type="evidence" value="ECO:0007669"/>
    <property type="project" value="TreeGrafter"/>
</dbReference>